<feature type="region of interest" description="Disordered" evidence="1">
    <location>
        <begin position="98"/>
        <end position="239"/>
    </location>
</feature>
<evidence type="ECO:0008006" key="5">
    <source>
        <dbReference type="Google" id="ProtNLM"/>
    </source>
</evidence>
<dbReference type="Proteomes" id="UP000612893">
    <property type="component" value="Unassembled WGS sequence"/>
</dbReference>
<gene>
    <name evidence="3" type="ORF">JF922_23790</name>
</gene>
<dbReference type="RefSeq" id="WP_338205149.1">
    <property type="nucleotide sequence ID" value="NZ_JAEKNR010000234.1"/>
</dbReference>
<keyword evidence="4" id="KW-1185">Reference proteome</keyword>
<evidence type="ECO:0000313" key="4">
    <source>
        <dbReference type="Proteomes" id="UP000612893"/>
    </source>
</evidence>
<sequence length="631" mass="64862">MSSVARDPGAFRSAPIFVESEEEIPAVIERLTRADADEVPLVLPARSRFGQSRFNFQLLRDYSIRLGKRVAIISPDPAVQRMAEENGFAAFRAVDQYQPGSQGTAGPAPAPRVVAVPPPSSPAAPSEPSPRRVGIRIAPPDEPARPGPAQPPEGPPAAAPGDGVPPAPRIRPQPPPGAGATAVGVPPVPPIPTASSGVAGPQAGQSSLPAASVRPRQEAPVRIMPSRSPAAEAARRPPRIKVAAPRPLPSRLAAQGPSRLVLYAGAILVLMVGMVAMAVYVPSAKVTLVTEASPFSADLQVSAEPSKAPIHVRTVAVAREATLTQKATGVKVIPGAVASGTVTYANNCPTGFIIPDGQVLVGAGGGLFAQKGPVTIAPKGLLGPPATVAAPIVAKAPGAAGNVPGGPAALQPAGDAGSCLVAATSATAGGTDEQKKIVVSTADYDSARSSLETQVRGQSKDELTKQLQNGEKLADPPVTLDSAFRATKKVDEEAADFQATLSVKIEGAYYVSEDVNRAFGDAIQKQLPAGQQLTGNRAKVDYGVSSTSAGGHLTFRGKASGYQAPRLDLPKLKSQLPGQSTSKVRTDLARLPGVRSVQIDQSPFKLPILPLVGSRIDLQYVVSQAPPTRSG</sequence>
<keyword evidence="2" id="KW-1133">Transmembrane helix</keyword>
<name>A0A934KD29_9BACT</name>
<evidence type="ECO:0000256" key="2">
    <source>
        <dbReference type="SAM" id="Phobius"/>
    </source>
</evidence>
<feature type="compositionally biased region" description="Pro residues" evidence="1">
    <location>
        <begin position="116"/>
        <end position="128"/>
    </location>
</feature>
<feature type="compositionally biased region" description="Pro residues" evidence="1">
    <location>
        <begin position="145"/>
        <end position="177"/>
    </location>
</feature>
<comment type="caution">
    <text evidence="3">The sequence shown here is derived from an EMBL/GenBank/DDBJ whole genome shotgun (WGS) entry which is preliminary data.</text>
</comment>
<organism evidence="3 4">
    <name type="scientific">Candidatus Nephthysia bennettiae</name>
    <dbReference type="NCBI Taxonomy" id="3127016"/>
    <lineage>
        <taxon>Bacteria</taxon>
        <taxon>Bacillati</taxon>
        <taxon>Candidatus Dormiibacterota</taxon>
        <taxon>Candidatus Dormibacteria</taxon>
        <taxon>Candidatus Dormibacterales</taxon>
        <taxon>Candidatus Dormibacteraceae</taxon>
        <taxon>Candidatus Nephthysia</taxon>
    </lineage>
</organism>
<proteinExistence type="predicted"/>
<feature type="transmembrane region" description="Helical" evidence="2">
    <location>
        <begin position="260"/>
        <end position="281"/>
    </location>
</feature>
<dbReference type="EMBL" id="JAEKNR010000234">
    <property type="protein sequence ID" value="MBJ7601081.1"/>
    <property type="molecule type" value="Genomic_DNA"/>
</dbReference>
<evidence type="ECO:0000313" key="3">
    <source>
        <dbReference type="EMBL" id="MBJ7601081.1"/>
    </source>
</evidence>
<reference evidence="3" key="1">
    <citation type="submission" date="2020-10" db="EMBL/GenBank/DDBJ databases">
        <title>Ca. Dormibacterota MAGs.</title>
        <authorList>
            <person name="Montgomery K."/>
        </authorList>
    </citation>
    <scope>NUCLEOTIDE SEQUENCE [LARGE SCALE GENOMIC DNA]</scope>
    <source>
        <strain evidence="3">SC8812_S17_10</strain>
    </source>
</reference>
<protein>
    <recommendedName>
        <fullName evidence="5">Baseplate protein J-like domain-containing protein</fullName>
    </recommendedName>
</protein>
<dbReference type="AlphaFoldDB" id="A0A934KD29"/>
<evidence type="ECO:0000256" key="1">
    <source>
        <dbReference type="SAM" id="MobiDB-lite"/>
    </source>
</evidence>
<keyword evidence="2" id="KW-0472">Membrane</keyword>
<keyword evidence="2" id="KW-0812">Transmembrane</keyword>
<accession>A0A934KD29</accession>